<accession>A0A0F0CQA9</accession>
<dbReference type="InterPro" id="IPR023214">
    <property type="entry name" value="HAD_sf"/>
</dbReference>
<proteinExistence type="predicted"/>
<dbReference type="InterPro" id="IPR036412">
    <property type="entry name" value="HAD-like_sf"/>
</dbReference>
<dbReference type="InterPro" id="IPR041492">
    <property type="entry name" value="HAD_2"/>
</dbReference>
<evidence type="ECO:0000313" key="2">
    <source>
        <dbReference type="Proteomes" id="UP000033428"/>
    </source>
</evidence>
<sequence>MQKIALNTYFDDIITSADMGCPKEDLRYWQNAHSKLSFDNNKTLFIDDTPECIDSAQRFGIKYCLVKDMANSKRHEPSCSKFLSFKDFSELLP</sequence>
<dbReference type="SUPFAM" id="SSF56784">
    <property type="entry name" value="HAD-like"/>
    <property type="match status" value="1"/>
</dbReference>
<dbReference type="AlphaFoldDB" id="A0A0F0CQA9"/>
<gene>
    <name evidence="1" type="ORF">OMAG_000602</name>
</gene>
<name>A0A0F0CQA9_9BACT</name>
<organism evidence="1 2">
    <name type="scientific">Candidatus Omnitrophus magneticus</name>
    <dbReference type="NCBI Taxonomy" id="1609969"/>
    <lineage>
        <taxon>Bacteria</taxon>
        <taxon>Pseudomonadati</taxon>
        <taxon>Candidatus Omnitrophota</taxon>
        <taxon>Candidatus Omnitrophus</taxon>
    </lineage>
</organism>
<dbReference type="EMBL" id="JYNY01000128">
    <property type="protein sequence ID" value="KJJ85528.1"/>
    <property type="molecule type" value="Genomic_DNA"/>
</dbReference>
<evidence type="ECO:0000313" key="1">
    <source>
        <dbReference type="EMBL" id="KJJ85528.1"/>
    </source>
</evidence>
<dbReference type="NCBIfam" id="TIGR01509">
    <property type="entry name" value="HAD-SF-IA-v3"/>
    <property type="match status" value="1"/>
</dbReference>
<reference evidence="1 2" key="1">
    <citation type="submission" date="2015-02" db="EMBL/GenBank/DDBJ databases">
        <title>Single-cell genomics of uncultivated deep-branching MTB reveals a conserved set of magnetosome genes.</title>
        <authorList>
            <person name="Kolinko S."/>
            <person name="Richter M."/>
            <person name="Glockner F.O."/>
            <person name="Brachmann A."/>
            <person name="Schuler D."/>
        </authorList>
    </citation>
    <scope>NUCLEOTIDE SEQUENCE [LARGE SCALE GENOMIC DNA]</scope>
    <source>
        <strain evidence="1">SKK-01</strain>
    </source>
</reference>
<dbReference type="Gene3D" id="3.40.50.1000">
    <property type="entry name" value="HAD superfamily/HAD-like"/>
    <property type="match status" value="1"/>
</dbReference>
<dbReference type="Pfam" id="PF13419">
    <property type="entry name" value="HAD_2"/>
    <property type="match status" value="1"/>
</dbReference>
<protein>
    <submittedName>
        <fullName evidence="1">HAD family hydrolase</fullName>
    </submittedName>
</protein>
<dbReference type="InterPro" id="IPR006439">
    <property type="entry name" value="HAD-SF_hydro_IA"/>
</dbReference>
<dbReference type="GO" id="GO:0016787">
    <property type="term" value="F:hydrolase activity"/>
    <property type="evidence" value="ECO:0007669"/>
    <property type="project" value="UniProtKB-KW"/>
</dbReference>
<dbReference type="Proteomes" id="UP000033428">
    <property type="component" value="Unassembled WGS sequence"/>
</dbReference>
<comment type="caution">
    <text evidence="1">The sequence shown here is derived from an EMBL/GenBank/DDBJ whole genome shotgun (WGS) entry which is preliminary data.</text>
</comment>
<keyword evidence="1" id="KW-0378">Hydrolase</keyword>
<keyword evidence="2" id="KW-1185">Reference proteome</keyword>